<name>A0A125W9G0_ENTFL</name>
<comment type="caution">
    <text evidence="1">The sequence shown here is derived from an EMBL/GenBank/DDBJ whole genome shotgun (WGS) entry which is preliminary data.</text>
</comment>
<dbReference type="AlphaFoldDB" id="A0A125W9G0"/>
<sequence length="92" mass="10494">MANLEKYTNIYADLAQGAYIGRKEGFMFAKLTQVQKEELKLNEHATFHFPNAKDAHGNDASTVYLQPDNTVKTIKEKNWVGREKVYKKGLST</sequence>
<dbReference type="EMBL" id="AEBR01000005">
    <property type="protein sequence ID" value="EFM84212.1"/>
    <property type="molecule type" value="Genomic_DNA"/>
</dbReference>
<proteinExistence type="predicted"/>
<protein>
    <submittedName>
        <fullName evidence="1">Uncharacterized protein</fullName>
    </submittedName>
</protein>
<dbReference type="Proteomes" id="UP000004846">
    <property type="component" value="Unassembled WGS sequence"/>
</dbReference>
<organism evidence="1 2">
    <name type="scientific">Enterococcus faecalis TX4248</name>
    <dbReference type="NCBI Taxonomy" id="749495"/>
    <lineage>
        <taxon>Bacteria</taxon>
        <taxon>Bacillati</taxon>
        <taxon>Bacillota</taxon>
        <taxon>Bacilli</taxon>
        <taxon>Lactobacillales</taxon>
        <taxon>Enterococcaceae</taxon>
        <taxon>Enterococcus</taxon>
    </lineage>
</organism>
<evidence type="ECO:0000313" key="1">
    <source>
        <dbReference type="EMBL" id="EFM84212.1"/>
    </source>
</evidence>
<reference evidence="1 2" key="1">
    <citation type="submission" date="2010-07" db="EMBL/GenBank/DDBJ databases">
        <authorList>
            <person name="Sid Ahmed O."/>
        </authorList>
    </citation>
    <scope>NUCLEOTIDE SEQUENCE [LARGE SCALE GENOMIC DNA]</scope>
    <source>
        <strain evidence="1 2">TX4248</strain>
    </source>
</reference>
<dbReference type="HOGENOM" id="CLU_178364_0_0_9"/>
<gene>
    <name evidence="1" type="ORF">HMPREF9498_00187</name>
</gene>
<evidence type="ECO:0000313" key="2">
    <source>
        <dbReference type="Proteomes" id="UP000004846"/>
    </source>
</evidence>
<accession>A0A125W9G0</accession>